<dbReference type="SUPFAM" id="SSF52777">
    <property type="entry name" value="CoA-dependent acyltransferases"/>
    <property type="match status" value="2"/>
</dbReference>
<dbReference type="SMART" id="SM00823">
    <property type="entry name" value="PKS_PP"/>
    <property type="match status" value="1"/>
</dbReference>
<sequence length="1263" mass="134948">MNSSTVLSEAADNVRSVLLAGPPARGPVRYPLAPGAADRLDAVTGGDATLRWTALAAAAAVVLRRLGCGDRCLLGTGEPPPQGARVLVETDAEVTFRDLLGRVRAAVLTDIASGAGGIRSLTAGSVTMTVGGEDVGGPGEDVVLTVRAGAVVGESARLDATLLTALVSGTAEVLRAGLSRPGTTVAELPILPGPAHEAVVNGFNRTRDVRGELAYRRLVLQQARERPDAPAVHDGRDEVGYAQLARAALLISARLRSAGVGRDDVVALIAPRDTWFVVAAVGILFSGAAYLPVEPSIPAARRHRLLAGVRALISAGDRSGDRSGEQPGDGPDTVLDLGELLAAARLADLDLDDDTVDGLLGEVPDPHDLAYVIYTSGSTGDPKGASLEHHSFLNFMRLRALDCEMRPGTELPQTAPVSFDISVWQMFAPLTVGATVCVLPDEVTQDPAAMAALIVDHGYEYVELVPTFIAVLLDQFRADPELAGRARSQLRGLISTGEVLGVDLARRWNSEMPGVPLDNAYGPAECTDDVTQGPVVPGPDDLYAPIGRPLPNTRLYVLDRDFQPLPPGVIGEIFVGGANVGRGYHRRPRLTAAAFLPDPYGAPGTRMYRTGDRGRWRADGVLECLGRADTQVKFRGRRIELGEIGVVLEAHPDVVLAAVELVRDEGLERLVGFAARRPGTDVRPEALLAHLSEQLPAFMVPHLLLVRDELPLNQNGKVDHLVLRRLAGEHVVAAGTYEPPRDDLERLLCTVLAEQLRVERVGRRDDFHDIGGDSIVSIRLTQALRAHGVVLRPRVVLQSGTVEAMAEAIRSVSDESGTPGAPAGVLPPDLAPLSAAQEDFFRSGTPEPHHWNSSVLFTLPQYRSLAQIEDAVGSLAGRHPALRSRFVPTGQGIRQGWSDAAPPVSEFVLAPDDAAGLDRQTHAHATALHRSLNLYDGPVCRVGVVRGPQQDRLVLIVHHAVLDMLSWDILATELSTLLRDGPAADLPAPTASFHDWTRRLAEEALREPERWAPGHWLGDWSAVPITDGDWGVQRDQVDFVTVLDAGSSTRFLESRRHRAPVGERLTAALGRAIQEWLGCPGGDVLVQLGGHGREDLFDDLDVSGTVGYFSTAYPFRLPLPGGHDDRTHLATVSDRLRAVPGHGRGFGLLRYGHPDRSVRAALDAVPTPSIMFDVLGEIRYVDAAAPGSGLDFLGTPTSANAGEARSPLTPRPALIEIRAGVVAGRVSVEWLFSAEKIAPGRVHDLADEFLAALRRQTEGEVQS</sequence>
<dbReference type="InterPro" id="IPR023213">
    <property type="entry name" value="CAT-like_dom_sf"/>
</dbReference>
<dbReference type="CDD" id="cd05930">
    <property type="entry name" value="A_NRPS"/>
    <property type="match status" value="1"/>
</dbReference>
<dbReference type="SUPFAM" id="SSF56801">
    <property type="entry name" value="Acetyl-CoA synthetase-like"/>
    <property type="match status" value="1"/>
</dbReference>
<dbReference type="InterPro" id="IPR045851">
    <property type="entry name" value="AMP-bd_C_sf"/>
</dbReference>
<gene>
    <name evidence="5" type="ORF">J2S57_005951</name>
</gene>
<reference evidence="5 6" key="1">
    <citation type="submission" date="2023-07" db="EMBL/GenBank/DDBJ databases">
        <title>Sequencing the genomes of 1000 actinobacteria strains.</title>
        <authorList>
            <person name="Klenk H.-P."/>
        </authorList>
    </citation>
    <scope>NUCLEOTIDE SEQUENCE [LARGE SCALE GENOMIC DNA]</scope>
    <source>
        <strain evidence="5 6">DSM 44388</strain>
    </source>
</reference>
<evidence type="ECO:0000259" key="4">
    <source>
        <dbReference type="PROSITE" id="PS50075"/>
    </source>
</evidence>
<dbReference type="PROSITE" id="PS00012">
    <property type="entry name" value="PHOSPHOPANTETHEINE"/>
    <property type="match status" value="1"/>
</dbReference>
<name>A0ABT9PBX1_9ACTN</name>
<dbReference type="InterPro" id="IPR010071">
    <property type="entry name" value="AA_adenyl_dom"/>
</dbReference>
<dbReference type="InterPro" id="IPR020806">
    <property type="entry name" value="PKS_PP-bd"/>
</dbReference>
<evidence type="ECO:0000256" key="1">
    <source>
        <dbReference type="ARBA" id="ARBA00001957"/>
    </source>
</evidence>
<accession>A0ABT9PBX1</accession>
<dbReference type="Pfam" id="PF00668">
    <property type="entry name" value="Condensation"/>
    <property type="match status" value="1"/>
</dbReference>
<dbReference type="InterPro" id="IPR006162">
    <property type="entry name" value="Ppantetheine_attach_site"/>
</dbReference>
<dbReference type="InterPro" id="IPR009081">
    <property type="entry name" value="PP-bd_ACP"/>
</dbReference>
<dbReference type="Gene3D" id="1.10.1200.10">
    <property type="entry name" value="ACP-like"/>
    <property type="match status" value="1"/>
</dbReference>
<proteinExistence type="predicted"/>
<dbReference type="PANTHER" id="PTHR45527">
    <property type="entry name" value="NONRIBOSOMAL PEPTIDE SYNTHETASE"/>
    <property type="match status" value="1"/>
</dbReference>
<dbReference type="Pfam" id="PF13193">
    <property type="entry name" value="AMP-binding_C"/>
    <property type="match status" value="1"/>
</dbReference>
<dbReference type="InterPro" id="IPR020845">
    <property type="entry name" value="AMP-binding_CS"/>
</dbReference>
<feature type="domain" description="Carrier" evidence="4">
    <location>
        <begin position="739"/>
        <end position="813"/>
    </location>
</feature>
<dbReference type="InterPro" id="IPR042099">
    <property type="entry name" value="ANL_N_sf"/>
</dbReference>
<dbReference type="RefSeq" id="WP_307249150.1">
    <property type="nucleotide sequence ID" value="NZ_JAUSQZ010000001.1"/>
</dbReference>
<dbReference type="InterPro" id="IPR036736">
    <property type="entry name" value="ACP-like_sf"/>
</dbReference>
<dbReference type="Pfam" id="PF00501">
    <property type="entry name" value="AMP-binding"/>
    <property type="match status" value="1"/>
</dbReference>
<evidence type="ECO:0000313" key="5">
    <source>
        <dbReference type="EMBL" id="MDP9830202.1"/>
    </source>
</evidence>
<evidence type="ECO:0000256" key="3">
    <source>
        <dbReference type="ARBA" id="ARBA00022553"/>
    </source>
</evidence>
<dbReference type="Pfam" id="PF00550">
    <property type="entry name" value="PP-binding"/>
    <property type="match status" value="1"/>
</dbReference>
<evidence type="ECO:0000313" key="6">
    <source>
        <dbReference type="Proteomes" id="UP001235712"/>
    </source>
</evidence>
<dbReference type="Gene3D" id="3.30.300.30">
    <property type="match status" value="1"/>
</dbReference>
<comment type="caution">
    <text evidence="5">The sequence shown here is derived from an EMBL/GenBank/DDBJ whole genome shotgun (WGS) entry which is preliminary data.</text>
</comment>
<dbReference type="EMBL" id="JAUSQZ010000001">
    <property type="protein sequence ID" value="MDP9830202.1"/>
    <property type="molecule type" value="Genomic_DNA"/>
</dbReference>
<dbReference type="PROSITE" id="PS00455">
    <property type="entry name" value="AMP_BINDING"/>
    <property type="match status" value="1"/>
</dbReference>
<dbReference type="SUPFAM" id="SSF47336">
    <property type="entry name" value="ACP-like"/>
    <property type="match status" value="1"/>
</dbReference>
<dbReference type="Proteomes" id="UP001235712">
    <property type="component" value="Unassembled WGS sequence"/>
</dbReference>
<keyword evidence="3" id="KW-0597">Phosphoprotein</keyword>
<dbReference type="PANTHER" id="PTHR45527:SF1">
    <property type="entry name" value="FATTY ACID SYNTHASE"/>
    <property type="match status" value="1"/>
</dbReference>
<evidence type="ECO:0000256" key="2">
    <source>
        <dbReference type="ARBA" id="ARBA00022450"/>
    </source>
</evidence>
<dbReference type="InterPro" id="IPR000873">
    <property type="entry name" value="AMP-dep_synth/lig_dom"/>
</dbReference>
<dbReference type="Gene3D" id="3.30.559.30">
    <property type="entry name" value="Nonribosomal peptide synthetase, condensation domain"/>
    <property type="match status" value="1"/>
</dbReference>
<dbReference type="Gene3D" id="3.30.559.10">
    <property type="entry name" value="Chloramphenicol acetyltransferase-like domain"/>
    <property type="match status" value="1"/>
</dbReference>
<keyword evidence="6" id="KW-1185">Reference proteome</keyword>
<keyword evidence="2" id="KW-0596">Phosphopantetheine</keyword>
<protein>
    <submittedName>
        <fullName evidence="5">Amino acid adenylation domain-containing protein/non-ribosomal peptide synthase protein (TIGR01720 family)</fullName>
    </submittedName>
</protein>
<dbReference type="InterPro" id="IPR001242">
    <property type="entry name" value="Condensation_dom"/>
</dbReference>
<comment type="cofactor">
    <cofactor evidence="1">
        <name>pantetheine 4'-phosphate</name>
        <dbReference type="ChEBI" id="CHEBI:47942"/>
    </cofactor>
</comment>
<dbReference type="NCBIfam" id="TIGR01733">
    <property type="entry name" value="AA-adenyl-dom"/>
    <property type="match status" value="1"/>
</dbReference>
<organism evidence="5 6">
    <name type="scientific">Kineosporia succinea</name>
    <dbReference type="NCBI Taxonomy" id="84632"/>
    <lineage>
        <taxon>Bacteria</taxon>
        <taxon>Bacillati</taxon>
        <taxon>Actinomycetota</taxon>
        <taxon>Actinomycetes</taxon>
        <taxon>Kineosporiales</taxon>
        <taxon>Kineosporiaceae</taxon>
        <taxon>Kineosporia</taxon>
    </lineage>
</organism>
<dbReference type="PROSITE" id="PS50075">
    <property type="entry name" value="CARRIER"/>
    <property type="match status" value="1"/>
</dbReference>
<dbReference type="Gene3D" id="3.40.50.12780">
    <property type="entry name" value="N-terminal domain of ligase-like"/>
    <property type="match status" value="1"/>
</dbReference>
<dbReference type="InterPro" id="IPR025110">
    <property type="entry name" value="AMP-bd_C"/>
</dbReference>